<dbReference type="SMART" id="SM01110">
    <property type="entry name" value="Cutinase"/>
    <property type="match status" value="1"/>
</dbReference>
<evidence type="ECO:0000313" key="14">
    <source>
        <dbReference type="Proteomes" id="UP001285354"/>
    </source>
</evidence>
<feature type="signal peptide" evidence="12">
    <location>
        <begin position="1"/>
        <end position="18"/>
    </location>
</feature>
<evidence type="ECO:0000256" key="10">
    <source>
        <dbReference type="PIRSR" id="PIRSR611150-1"/>
    </source>
</evidence>
<evidence type="ECO:0000256" key="8">
    <source>
        <dbReference type="ARBA" id="ARBA00023157"/>
    </source>
</evidence>
<evidence type="ECO:0000256" key="7">
    <source>
        <dbReference type="ARBA" id="ARBA00022801"/>
    </source>
</evidence>
<evidence type="ECO:0000256" key="3">
    <source>
        <dbReference type="ARBA" id="ARBA00013095"/>
    </source>
</evidence>
<dbReference type="EC" id="3.1.1.74" evidence="3 12"/>
<evidence type="ECO:0000256" key="2">
    <source>
        <dbReference type="ARBA" id="ARBA00007534"/>
    </source>
</evidence>
<organism evidence="13 14">
    <name type="scientific">Diplocarpon rosae</name>
    <dbReference type="NCBI Taxonomy" id="946125"/>
    <lineage>
        <taxon>Eukaryota</taxon>
        <taxon>Fungi</taxon>
        <taxon>Dikarya</taxon>
        <taxon>Ascomycota</taxon>
        <taxon>Pezizomycotina</taxon>
        <taxon>Leotiomycetes</taxon>
        <taxon>Helotiales</taxon>
        <taxon>Drepanopezizaceae</taxon>
        <taxon>Diplocarpon</taxon>
    </lineage>
</organism>
<keyword evidence="8 11" id="KW-1015">Disulfide bond</keyword>
<dbReference type="PRINTS" id="PR00129">
    <property type="entry name" value="CUTINASE"/>
</dbReference>
<dbReference type="Proteomes" id="UP001285354">
    <property type="component" value="Unassembled WGS sequence"/>
</dbReference>
<feature type="active site" description="Proton donor/acceptor" evidence="10">
    <location>
        <position position="192"/>
    </location>
</feature>
<dbReference type="AlphaFoldDB" id="A0AAD9T321"/>
<keyword evidence="7 12" id="KW-0378">Hydrolase</keyword>
<comment type="subcellular location">
    <subcellularLocation>
        <location evidence="1 12">Secreted</location>
    </subcellularLocation>
</comment>
<comment type="caution">
    <text evidence="13">The sequence shown here is derived from an EMBL/GenBank/DDBJ whole genome shotgun (WGS) entry which is preliminary data.</text>
</comment>
<name>A0AAD9T321_9HELO</name>
<evidence type="ECO:0000256" key="4">
    <source>
        <dbReference type="ARBA" id="ARBA00022487"/>
    </source>
</evidence>
<feature type="active site" evidence="10">
    <location>
        <position position="179"/>
    </location>
</feature>
<dbReference type="PROSITE" id="PS00155">
    <property type="entry name" value="CUTINASE_1"/>
    <property type="match status" value="1"/>
</dbReference>
<dbReference type="InterPro" id="IPR029058">
    <property type="entry name" value="AB_hydrolase_fold"/>
</dbReference>
<keyword evidence="6 12" id="KW-0732">Signal</keyword>
<evidence type="ECO:0000256" key="1">
    <source>
        <dbReference type="ARBA" id="ARBA00004613"/>
    </source>
</evidence>
<dbReference type="PANTHER" id="PTHR48250">
    <property type="entry name" value="CUTINASE 2-RELATED"/>
    <property type="match status" value="1"/>
</dbReference>
<feature type="chain" id="PRO_5041778313" description="Cutinase" evidence="12">
    <location>
        <begin position="19"/>
        <end position="215"/>
    </location>
</feature>
<evidence type="ECO:0000313" key="13">
    <source>
        <dbReference type="EMBL" id="KAK2627824.1"/>
    </source>
</evidence>
<dbReference type="InterPro" id="IPR043580">
    <property type="entry name" value="CUTINASE_1"/>
</dbReference>
<proteinExistence type="inferred from homology"/>
<protein>
    <recommendedName>
        <fullName evidence="3 12">Cutinase</fullName>
        <ecNumber evidence="3 12">3.1.1.74</ecNumber>
    </recommendedName>
</protein>
<keyword evidence="5 12" id="KW-0964">Secreted</keyword>
<dbReference type="GO" id="GO:0050525">
    <property type="term" value="F:cutinase activity"/>
    <property type="evidence" value="ECO:0007669"/>
    <property type="project" value="UniProtKB-UniRule"/>
</dbReference>
<feature type="disulfide bond" evidence="11">
    <location>
        <begin position="175"/>
        <end position="182"/>
    </location>
</feature>
<evidence type="ECO:0000256" key="11">
    <source>
        <dbReference type="PIRSR" id="PIRSR611150-2"/>
    </source>
</evidence>
<evidence type="ECO:0000256" key="12">
    <source>
        <dbReference type="RuleBase" id="RU361263"/>
    </source>
</evidence>
<dbReference type="PANTHER" id="PTHR48250:SF2">
    <property type="entry name" value="CUTINASE"/>
    <property type="match status" value="1"/>
</dbReference>
<dbReference type="InterPro" id="IPR011150">
    <property type="entry name" value="Cutinase_monf"/>
</dbReference>
<comment type="similarity">
    <text evidence="2 12">Belongs to the cutinase family.</text>
</comment>
<dbReference type="EMBL" id="JAUBYV010000003">
    <property type="protein sequence ID" value="KAK2627824.1"/>
    <property type="molecule type" value="Genomic_DNA"/>
</dbReference>
<keyword evidence="4 12" id="KW-0719">Serine esterase</keyword>
<reference evidence="13" key="1">
    <citation type="submission" date="2023-06" db="EMBL/GenBank/DDBJ databases">
        <title>Draft genome of Marssonina rosae.</title>
        <authorList>
            <person name="Cheng Q."/>
        </authorList>
    </citation>
    <scope>NUCLEOTIDE SEQUENCE</scope>
    <source>
        <strain evidence="13">R4</strain>
    </source>
</reference>
<evidence type="ECO:0000256" key="9">
    <source>
        <dbReference type="ARBA" id="ARBA00034045"/>
    </source>
</evidence>
<feature type="disulfide bond" evidence="11">
    <location>
        <begin position="41"/>
        <end position="116"/>
    </location>
</feature>
<dbReference type="GO" id="GO:0016052">
    <property type="term" value="P:carbohydrate catabolic process"/>
    <property type="evidence" value="ECO:0007669"/>
    <property type="project" value="TreeGrafter"/>
</dbReference>
<gene>
    <name evidence="13" type="ORF">QTJ16_002470</name>
</gene>
<evidence type="ECO:0000256" key="6">
    <source>
        <dbReference type="ARBA" id="ARBA00022729"/>
    </source>
</evidence>
<sequence>MKFISTASMLLCISLSYAYPLPLDQRGLDADTQDDVVNGVCKSHTVIFARGTHAPGNVGDTAGRPFFQAIASLVGAEDLAVQGVNYKAGVWGFLQGGDPQGSETAAKLVEQAFTQCPKTKLVLSGYSQGAQIIHNAAAKLSAEISAKISSVVVFGDPKNGSAVGTVPASKTLIVCHDGDNICEGGIFPGDVHGNYSDDAPEAAQFVVTQAALKAD</sequence>
<keyword evidence="14" id="KW-1185">Reference proteome</keyword>
<accession>A0AAD9T321</accession>
<dbReference type="Pfam" id="PF01083">
    <property type="entry name" value="Cutinase"/>
    <property type="match status" value="1"/>
</dbReference>
<dbReference type="Gene3D" id="3.40.50.1820">
    <property type="entry name" value="alpha/beta hydrolase"/>
    <property type="match status" value="1"/>
</dbReference>
<comment type="function">
    <text evidence="12">Catalyzes the hydrolysis of complex carboxylic polyesters found in the cell wall of plants. Degrades cutin, a macromolecule that forms the structure of the plant cuticle.</text>
</comment>
<dbReference type="InterPro" id="IPR000675">
    <property type="entry name" value="Cutinase/axe"/>
</dbReference>
<feature type="active site" description="Nucleophile" evidence="10">
    <location>
        <position position="127"/>
    </location>
</feature>
<comment type="catalytic activity">
    <reaction evidence="9 12">
        <text>cutin + H2O = cutin monomers.</text>
        <dbReference type="EC" id="3.1.1.74"/>
    </reaction>
</comment>
<dbReference type="GO" id="GO:0005576">
    <property type="term" value="C:extracellular region"/>
    <property type="evidence" value="ECO:0007669"/>
    <property type="project" value="UniProtKB-SubCell"/>
</dbReference>
<dbReference type="SUPFAM" id="SSF53474">
    <property type="entry name" value="alpha/beta-Hydrolases"/>
    <property type="match status" value="1"/>
</dbReference>
<evidence type="ECO:0000256" key="5">
    <source>
        <dbReference type="ARBA" id="ARBA00022525"/>
    </source>
</evidence>